<proteinExistence type="predicted"/>
<reference evidence="1 2" key="1">
    <citation type="submission" date="2011-10" db="EMBL/GenBank/DDBJ databases">
        <title>The Genome Sequence of Lachnospiraceae bacterium ACC2.</title>
        <authorList>
            <consortium name="The Broad Institute Genome Sequencing Platform"/>
            <person name="Earl A."/>
            <person name="Ward D."/>
            <person name="Feldgarden M."/>
            <person name="Gevers D."/>
            <person name="Sizova M."/>
            <person name="Hazen A."/>
            <person name="Epstein S."/>
            <person name="Young S.K."/>
            <person name="Zeng Q."/>
            <person name="Gargeya S."/>
            <person name="Fitzgerald M."/>
            <person name="Haas B."/>
            <person name="Abouelleil A."/>
            <person name="Alvarado L."/>
            <person name="Arachchi H.M."/>
            <person name="Berlin A."/>
            <person name="Brown A."/>
            <person name="Chapman S.B."/>
            <person name="Chen Z."/>
            <person name="Dunbar C."/>
            <person name="Freedman E."/>
            <person name="Gearin G."/>
            <person name="Goldberg J."/>
            <person name="Griggs A."/>
            <person name="Gujja S."/>
            <person name="Heiman D."/>
            <person name="Howarth C."/>
            <person name="Larson L."/>
            <person name="Lui A."/>
            <person name="MacDonald P.J.P."/>
            <person name="Montmayeur A."/>
            <person name="Murphy C."/>
            <person name="Neiman D."/>
            <person name="Pearson M."/>
            <person name="Priest M."/>
            <person name="Roberts A."/>
            <person name="Saif S."/>
            <person name="Shea T."/>
            <person name="Shenoy N."/>
            <person name="Sisk P."/>
            <person name="Stolte C."/>
            <person name="Sykes S."/>
            <person name="Wortman J."/>
            <person name="Nusbaum C."/>
            <person name="Birren B."/>
        </authorList>
    </citation>
    <scope>NUCLEOTIDE SEQUENCE [LARGE SCALE GENOMIC DNA]</scope>
    <source>
        <strain evidence="1 2">ACC2</strain>
    </source>
</reference>
<dbReference type="InterPro" id="IPR050458">
    <property type="entry name" value="LolB"/>
</dbReference>
<dbReference type="PANTHER" id="PTHR30634">
    <property type="entry name" value="OUTER MEMBRANE LOLAB LIPOPROTEIN INSERTION APPARATUS"/>
    <property type="match status" value="1"/>
</dbReference>
<gene>
    <name evidence="1" type="ORF">HMPREF9623_01043</name>
</gene>
<accession>A0AA37DGV9</accession>
<dbReference type="Pfam" id="PF05762">
    <property type="entry name" value="VWA_CoxE"/>
    <property type="match status" value="1"/>
</dbReference>
<keyword evidence="2" id="KW-1185">Reference proteome</keyword>
<dbReference type="InterPro" id="IPR036465">
    <property type="entry name" value="vWFA_dom_sf"/>
</dbReference>
<comment type="caution">
    <text evidence="1">The sequence shown here is derived from an EMBL/GenBank/DDBJ whole genome shotgun (WGS) entry which is preliminary data.</text>
</comment>
<evidence type="ECO:0000313" key="1">
    <source>
        <dbReference type="EMBL" id="EHO17444.1"/>
    </source>
</evidence>
<dbReference type="SUPFAM" id="SSF53300">
    <property type="entry name" value="vWA-like"/>
    <property type="match status" value="1"/>
</dbReference>
<organism evidence="1 2">
    <name type="scientific">Stomatobaculum longum</name>
    <dbReference type="NCBI Taxonomy" id="796942"/>
    <lineage>
        <taxon>Bacteria</taxon>
        <taxon>Bacillati</taxon>
        <taxon>Bacillota</taxon>
        <taxon>Clostridia</taxon>
        <taxon>Lachnospirales</taxon>
        <taxon>Lachnospiraceae</taxon>
        <taxon>Stomatobaculum</taxon>
    </lineage>
</organism>
<dbReference type="InterPro" id="IPR008912">
    <property type="entry name" value="Uncharacterised_CoxE"/>
</dbReference>
<name>A0AA37DGV9_9FIRM</name>
<dbReference type="PANTHER" id="PTHR30634:SF16">
    <property type="entry name" value="OUTER-MEMBRANE LIPOPROTEIN LOLB"/>
    <property type="match status" value="1"/>
</dbReference>
<protein>
    <recommendedName>
        <fullName evidence="3">VWFA domain-containing protein</fullName>
    </recommendedName>
</protein>
<dbReference type="EMBL" id="AGEL01000006">
    <property type="protein sequence ID" value="EHO17444.1"/>
    <property type="molecule type" value="Genomic_DNA"/>
</dbReference>
<dbReference type="Proteomes" id="UP000018466">
    <property type="component" value="Unassembled WGS sequence"/>
</dbReference>
<dbReference type="Gene3D" id="3.40.50.410">
    <property type="entry name" value="von Willebrand factor, type A domain"/>
    <property type="match status" value="1"/>
</dbReference>
<evidence type="ECO:0008006" key="3">
    <source>
        <dbReference type="Google" id="ProtNLM"/>
    </source>
</evidence>
<dbReference type="RefSeq" id="WP_009532876.1">
    <property type="nucleotide sequence ID" value="NZ_JH590862.1"/>
</dbReference>
<sequence length="395" mass="43882">MDENEARIRKWRLLLGRESEAKWSAYGKDSAPYLSEEDRQMDAALEAIYNADAYFSYGDTQPGGGSGRGSAVISRWLGDLRTLFPPELVKLVEGDAVERCGMKELLFEPELLDAAEPSVDLGSMLLLLKDQVPKQSRESARRFIQRIVEEIQRRLAEDVRRAVVAACKRTEHTPIPSATGLDFKKTIRHGLKNYDAAKKRILPEKYYFFAKQQNNVAKYHIILDIDQSGSMGESVLYASVMSSILASLRAVKTHVVAFTTEVVDLSDKIEDPVELLFGFQLGGGTDINNSVKYCETLIEEPKKTLFFLITDLMEGGNRAALMRRIAAMKEAGVRMIVLLAIADGGAPYYDEHNAKHLASLGIPCFACAPERLPELLAAALKDEDLSQFSGEARKG</sequence>
<dbReference type="GeneID" id="86940799"/>
<evidence type="ECO:0000313" key="2">
    <source>
        <dbReference type="Proteomes" id="UP000018466"/>
    </source>
</evidence>
<dbReference type="AlphaFoldDB" id="A0AA37DGV9"/>